<feature type="domain" description="TonB-dependent receptor-like beta-barrel" evidence="15">
    <location>
        <begin position="268"/>
        <end position="750"/>
    </location>
</feature>
<evidence type="ECO:0000313" key="17">
    <source>
        <dbReference type="EMBL" id="MBO1358296.1"/>
    </source>
</evidence>
<evidence type="ECO:0000256" key="7">
    <source>
        <dbReference type="ARBA" id="ARBA00023065"/>
    </source>
</evidence>
<dbReference type="Pfam" id="PF07715">
    <property type="entry name" value="Plug"/>
    <property type="match status" value="1"/>
</dbReference>
<evidence type="ECO:0000256" key="9">
    <source>
        <dbReference type="ARBA" id="ARBA00023136"/>
    </source>
</evidence>
<evidence type="ECO:0000256" key="12">
    <source>
        <dbReference type="RuleBase" id="RU003357"/>
    </source>
</evidence>
<evidence type="ECO:0000256" key="13">
    <source>
        <dbReference type="SAM" id="MobiDB-lite"/>
    </source>
</evidence>
<dbReference type="Proteomes" id="UP000664771">
    <property type="component" value="Unassembled WGS sequence"/>
</dbReference>
<dbReference type="InterPro" id="IPR036942">
    <property type="entry name" value="Beta-barrel_TonB_sf"/>
</dbReference>
<dbReference type="PANTHER" id="PTHR32552">
    <property type="entry name" value="FERRICHROME IRON RECEPTOR-RELATED"/>
    <property type="match status" value="1"/>
</dbReference>
<feature type="chain" id="PRO_5046346350" evidence="14">
    <location>
        <begin position="33"/>
        <end position="794"/>
    </location>
</feature>
<evidence type="ECO:0000256" key="11">
    <source>
        <dbReference type="PROSITE-ProRule" id="PRU01360"/>
    </source>
</evidence>
<keyword evidence="3 11" id="KW-1134">Transmembrane beta strand</keyword>
<evidence type="ECO:0000256" key="3">
    <source>
        <dbReference type="ARBA" id="ARBA00022452"/>
    </source>
</evidence>
<dbReference type="InterPro" id="IPR000531">
    <property type="entry name" value="Beta-barrel_TonB"/>
</dbReference>
<evidence type="ECO:0000256" key="4">
    <source>
        <dbReference type="ARBA" id="ARBA00022496"/>
    </source>
</evidence>
<keyword evidence="4" id="KW-0410">Iron transport</keyword>
<keyword evidence="10 11" id="KW-0998">Cell outer membrane</keyword>
<evidence type="ECO:0000256" key="14">
    <source>
        <dbReference type="SAM" id="SignalP"/>
    </source>
</evidence>
<comment type="subcellular location">
    <subcellularLocation>
        <location evidence="1 11">Cell outer membrane</location>
        <topology evidence="1 11">Multi-pass membrane protein</topology>
    </subcellularLocation>
</comment>
<comment type="similarity">
    <text evidence="11 12">Belongs to the TonB-dependent receptor family.</text>
</comment>
<keyword evidence="18" id="KW-1185">Reference proteome</keyword>
<keyword evidence="14" id="KW-0732">Signal</keyword>
<name>A0ABS3LQY0_9PROT</name>
<dbReference type="PANTHER" id="PTHR32552:SF81">
    <property type="entry name" value="TONB-DEPENDENT OUTER MEMBRANE RECEPTOR"/>
    <property type="match status" value="1"/>
</dbReference>
<keyword evidence="9 11" id="KW-0472">Membrane</keyword>
<keyword evidence="6" id="KW-0408">Iron</keyword>
<gene>
    <name evidence="17" type="ORF">J2D73_00595</name>
</gene>
<dbReference type="InterPro" id="IPR039426">
    <property type="entry name" value="TonB-dep_rcpt-like"/>
</dbReference>
<evidence type="ECO:0000259" key="16">
    <source>
        <dbReference type="Pfam" id="PF07715"/>
    </source>
</evidence>
<feature type="region of interest" description="Disordered" evidence="13">
    <location>
        <begin position="36"/>
        <end position="66"/>
    </location>
</feature>
<keyword evidence="17" id="KW-0675">Receptor</keyword>
<evidence type="ECO:0000256" key="2">
    <source>
        <dbReference type="ARBA" id="ARBA00022448"/>
    </source>
</evidence>
<evidence type="ECO:0000256" key="5">
    <source>
        <dbReference type="ARBA" id="ARBA00022692"/>
    </source>
</evidence>
<keyword evidence="2 11" id="KW-0813">Transport</keyword>
<keyword evidence="5 11" id="KW-0812">Transmembrane</keyword>
<proteinExistence type="inferred from homology"/>
<dbReference type="SUPFAM" id="SSF56935">
    <property type="entry name" value="Porins"/>
    <property type="match status" value="1"/>
</dbReference>
<dbReference type="PROSITE" id="PS52016">
    <property type="entry name" value="TONB_DEPENDENT_REC_3"/>
    <property type="match status" value="1"/>
</dbReference>
<evidence type="ECO:0000256" key="1">
    <source>
        <dbReference type="ARBA" id="ARBA00004571"/>
    </source>
</evidence>
<comment type="caution">
    <text evidence="17">The sequence shown here is derived from an EMBL/GenBank/DDBJ whole genome shotgun (WGS) entry which is preliminary data.</text>
</comment>
<sequence length="794" mass="87093">MTLACVDSSRALKNGRRLMLLVSAFTSSTALAASSDVSQSRSVGAHKSRDAAQVHHPAPRASVGKAESIAVTGQTHGARLHAALQRTPASISLLTGERLRQLGVTDVRQLANLTPNLYEPRATVGFSATNYFIRGIGELDPQGEPSVGTYIDGVYLPRTIGTMQELLDVDNVQIDRGPVGFTAGHQAEGGAVRINTVAPGNTKQFRALVGYGSYNEYRAAFLASGALVKDRVYASLAFDRHGRDGFDRNYTLNQTENNIDYTQARGKLRFTPNDRWDITLAFDGTVDGSTNRGYGNLLNGYTHGLYSSIYPKNNYSQVGFTGNVNYVVNSHLQLHSTTAVRGYDDTGYYDNYGTKYIQRSQLLYYKDRAYSEDLNLHGDYGRLSFTVGAYFMYEDWYTARRANNTTGAWYPDSQAASLQSYTPVYAKIDQLTRIWALYGQAEYKITPTLTATVGLRFNHESHSNAEDLNYLVAGGNHSVGWPGVIAALYSGAPGASAWPGHAAAHADWTQLLPKGALTWQITPSVMPYVSISQGSKSGGYDYRAQTPGAANMAQALLPYKPELVTTFEIGAKTSPLAHILEVNGALFWNNFNNIQMTTYDATTALSHRFNAGKGHSAGAEMEATAHIGSNWDMHYTASYLYAQLDHFDGVSTAPLKLAEGGAYNNAPHTGARLPYSPRWQMNASVFYRVPLRRAPGRFSIGADVSWQSSLYLDGNENAQTRLSPQTYFNAIATWTSDDKRWTITGQVRNILDRRYPQTLSYTLGSASHGVYSPVNYAAAFADPRTIFVTAEYKL</sequence>
<keyword evidence="8 12" id="KW-0798">TonB box</keyword>
<evidence type="ECO:0000313" key="18">
    <source>
        <dbReference type="Proteomes" id="UP000664771"/>
    </source>
</evidence>
<dbReference type="EMBL" id="JAFVMF010000001">
    <property type="protein sequence ID" value="MBO1358296.1"/>
    <property type="molecule type" value="Genomic_DNA"/>
</dbReference>
<evidence type="ECO:0000256" key="6">
    <source>
        <dbReference type="ARBA" id="ARBA00023004"/>
    </source>
</evidence>
<dbReference type="RefSeq" id="WP_207878397.1">
    <property type="nucleotide sequence ID" value="NZ_JAFVMF010000001.1"/>
</dbReference>
<reference evidence="17 18" key="1">
    <citation type="submission" date="2021-03" db="EMBL/GenBank/DDBJ databases">
        <title>The complete genome sequence of Acetobacter sacchari TBRC 11175.</title>
        <authorList>
            <person name="Charoenyingcharoen P."/>
            <person name="Yukphan P."/>
        </authorList>
    </citation>
    <scope>NUCLEOTIDE SEQUENCE [LARGE SCALE GENOMIC DNA]</scope>
    <source>
        <strain evidence="17 18">TBRC 11175</strain>
    </source>
</reference>
<evidence type="ECO:0000259" key="15">
    <source>
        <dbReference type="Pfam" id="PF00593"/>
    </source>
</evidence>
<dbReference type="Pfam" id="PF00593">
    <property type="entry name" value="TonB_dep_Rec_b-barrel"/>
    <property type="match status" value="1"/>
</dbReference>
<dbReference type="Gene3D" id="2.40.170.20">
    <property type="entry name" value="TonB-dependent receptor, beta-barrel domain"/>
    <property type="match status" value="1"/>
</dbReference>
<organism evidence="17 18">
    <name type="scientific">Acetobacter sacchari</name>
    <dbReference type="NCBI Taxonomy" id="2661687"/>
    <lineage>
        <taxon>Bacteria</taxon>
        <taxon>Pseudomonadati</taxon>
        <taxon>Pseudomonadota</taxon>
        <taxon>Alphaproteobacteria</taxon>
        <taxon>Acetobacterales</taxon>
        <taxon>Acetobacteraceae</taxon>
        <taxon>Acetobacter</taxon>
    </lineage>
</organism>
<feature type="signal peptide" evidence="14">
    <location>
        <begin position="1"/>
        <end position="32"/>
    </location>
</feature>
<dbReference type="InterPro" id="IPR012910">
    <property type="entry name" value="Plug_dom"/>
</dbReference>
<evidence type="ECO:0000256" key="8">
    <source>
        <dbReference type="ARBA" id="ARBA00023077"/>
    </source>
</evidence>
<evidence type="ECO:0000256" key="10">
    <source>
        <dbReference type="ARBA" id="ARBA00023237"/>
    </source>
</evidence>
<keyword evidence="7" id="KW-0406">Ion transport</keyword>
<accession>A0ABS3LQY0</accession>
<feature type="domain" description="TonB-dependent receptor plug" evidence="16">
    <location>
        <begin position="84"/>
        <end position="191"/>
    </location>
</feature>
<protein>
    <submittedName>
        <fullName evidence="17">TonB-dependent receptor</fullName>
    </submittedName>
</protein>